<dbReference type="InterPro" id="IPR036291">
    <property type="entry name" value="NAD(P)-bd_dom_sf"/>
</dbReference>
<dbReference type="PANTHER" id="PTHR24321">
    <property type="entry name" value="DEHYDROGENASES, SHORT CHAIN"/>
    <property type="match status" value="1"/>
</dbReference>
<dbReference type="PRINTS" id="PR00081">
    <property type="entry name" value="GDHRDH"/>
</dbReference>
<dbReference type="AlphaFoldDB" id="A0A455WEY3"/>
<evidence type="ECO:0000256" key="2">
    <source>
        <dbReference type="ARBA" id="ARBA00023002"/>
    </source>
</evidence>
<dbReference type="NCBIfam" id="NF005559">
    <property type="entry name" value="PRK07231.1"/>
    <property type="match status" value="1"/>
</dbReference>
<sequence length="259" mass="27575">MDNMARLAGKVAAVTGGAVGIGKAAVQRMVEEGAAVGILDVLDQAGKALATELAAKGYKVAYWHCDVADEAQVKEAIDSVAEKFGRLDVLVNNAGISGTNKPTHELTEEEWDRVQAVNVKGVFFCTKHAIPHMKKAGSGSLINLSSIYGLVSAPDVPPYHASKGAVRLMTKTDAMIYAPDRIRANSIHPGFIWTPMVENHLKTTGMDPEEARKATAALHPLGHMGEPDDIAWGIVYLASDESKFITGSELVIDGGYTAH</sequence>
<evidence type="ECO:0000256" key="1">
    <source>
        <dbReference type="ARBA" id="ARBA00006484"/>
    </source>
</evidence>
<protein>
    <submittedName>
        <fullName evidence="3">2,5-dichloro-2,5-cyclohexadiene-1,4-diol dehydrogenase</fullName>
    </submittedName>
</protein>
<reference evidence="3" key="1">
    <citation type="submission" date="2019-03" db="EMBL/GenBank/DDBJ databases">
        <title>Whole genome analysis of nitrate-reducing bacteria Marinobacter hydrocarbonoclasticus YB03.</title>
        <authorList>
            <person name="Azam A.H."/>
            <person name="Yuk S.R."/>
            <person name="Kamarisima K."/>
            <person name="Miyanaga K."/>
            <person name="Tanji Y."/>
        </authorList>
    </citation>
    <scope>NUCLEOTIDE SEQUENCE</scope>
    <source>
        <strain evidence="3">YB03</strain>
    </source>
</reference>
<accession>A0A455WEY3</accession>
<dbReference type="Gene3D" id="3.40.50.720">
    <property type="entry name" value="NAD(P)-binding Rossmann-like Domain"/>
    <property type="match status" value="1"/>
</dbReference>
<dbReference type="FunFam" id="3.40.50.720:FF:000084">
    <property type="entry name" value="Short-chain dehydrogenase reductase"/>
    <property type="match status" value="1"/>
</dbReference>
<dbReference type="PRINTS" id="PR00080">
    <property type="entry name" value="SDRFAMILY"/>
</dbReference>
<name>A0A455WEY3_MARNT</name>
<keyword evidence="2" id="KW-0560">Oxidoreductase</keyword>
<dbReference type="SUPFAM" id="SSF51735">
    <property type="entry name" value="NAD(P)-binding Rossmann-fold domains"/>
    <property type="match status" value="1"/>
</dbReference>
<proteinExistence type="inferred from homology"/>
<evidence type="ECO:0000313" key="3">
    <source>
        <dbReference type="EMBL" id="BBJ04048.1"/>
    </source>
</evidence>
<dbReference type="Pfam" id="PF13561">
    <property type="entry name" value="adh_short_C2"/>
    <property type="match status" value="1"/>
</dbReference>
<dbReference type="InterPro" id="IPR002347">
    <property type="entry name" value="SDR_fam"/>
</dbReference>
<gene>
    <name evidence="3" type="ORF">YBY_18970</name>
</gene>
<dbReference type="GO" id="GO:0016491">
    <property type="term" value="F:oxidoreductase activity"/>
    <property type="evidence" value="ECO:0007669"/>
    <property type="project" value="UniProtKB-KW"/>
</dbReference>
<organism evidence="3">
    <name type="scientific">Marinobacter nauticus</name>
    <name type="common">Marinobacter hydrocarbonoclasticus</name>
    <name type="synonym">Marinobacter aquaeolei</name>
    <dbReference type="NCBI Taxonomy" id="2743"/>
    <lineage>
        <taxon>Bacteria</taxon>
        <taxon>Pseudomonadati</taxon>
        <taxon>Pseudomonadota</taxon>
        <taxon>Gammaproteobacteria</taxon>
        <taxon>Pseudomonadales</taxon>
        <taxon>Marinobacteraceae</taxon>
        <taxon>Marinobacter</taxon>
    </lineage>
</organism>
<comment type="similarity">
    <text evidence="1">Belongs to the short-chain dehydrogenases/reductases (SDR) family.</text>
</comment>
<dbReference type="EMBL" id="AP019537">
    <property type="protein sequence ID" value="BBJ04048.1"/>
    <property type="molecule type" value="Genomic_DNA"/>
</dbReference>
<dbReference type="PANTHER" id="PTHR24321:SF8">
    <property type="entry name" value="ESTRADIOL 17-BETA-DEHYDROGENASE 8-RELATED"/>
    <property type="match status" value="1"/>
</dbReference>